<proteinExistence type="predicted"/>
<name>A0ABR6MRE7_9DEIO</name>
<evidence type="ECO:0000313" key="2">
    <source>
        <dbReference type="EMBL" id="MBB5293935.1"/>
    </source>
</evidence>
<gene>
    <name evidence="2" type="ORF">HNQ10_000748</name>
</gene>
<protein>
    <submittedName>
        <fullName evidence="2">Uncharacterized protein</fullName>
    </submittedName>
</protein>
<dbReference type="Proteomes" id="UP000536909">
    <property type="component" value="Unassembled WGS sequence"/>
</dbReference>
<organism evidence="2 3">
    <name type="scientific">Deinococcus metallilatus</name>
    <dbReference type="NCBI Taxonomy" id="1211322"/>
    <lineage>
        <taxon>Bacteria</taxon>
        <taxon>Thermotogati</taxon>
        <taxon>Deinococcota</taxon>
        <taxon>Deinococci</taxon>
        <taxon>Deinococcales</taxon>
        <taxon>Deinococcaceae</taxon>
        <taxon>Deinococcus</taxon>
    </lineage>
</organism>
<keyword evidence="3" id="KW-1185">Reference proteome</keyword>
<sequence>MGDTLINPTVGGTLRVEGGRLAGDQSGGPRR</sequence>
<evidence type="ECO:0000313" key="3">
    <source>
        <dbReference type="Proteomes" id="UP000536909"/>
    </source>
</evidence>
<reference evidence="2 3" key="1">
    <citation type="submission" date="2020-08" db="EMBL/GenBank/DDBJ databases">
        <title>Genomic Encyclopedia of Type Strains, Phase IV (KMG-IV): sequencing the most valuable type-strain genomes for metagenomic binning, comparative biology and taxonomic classification.</title>
        <authorList>
            <person name="Goeker M."/>
        </authorList>
    </citation>
    <scope>NUCLEOTIDE SEQUENCE [LARGE SCALE GENOMIC DNA]</scope>
    <source>
        <strain evidence="2 3">DSM 105434</strain>
    </source>
</reference>
<comment type="caution">
    <text evidence="2">The sequence shown here is derived from an EMBL/GenBank/DDBJ whole genome shotgun (WGS) entry which is preliminary data.</text>
</comment>
<accession>A0ABR6MRE7</accession>
<feature type="region of interest" description="Disordered" evidence="1">
    <location>
        <begin position="1"/>
        <end position="31"/>
    </location>
</feature>
<evidence type="ECO:0000256" key="1">
    <source>
        <dbReference type="SAM" id="MobiDB-lite"/>
    </source>
</evidence>
<dbReference type="EMBL" id="JACHFV010000002">
    <property type="protein sequence ID" value="MBB5293935.1"/>
    <property type="molecule type" value="Genomic_DNA"/>
</dbReference>